<feature type="compositionally biased region" description="Basic residues" evidence="1">
    <location>
        <begin position="181"/>
        <end position="192"/>
    </location>
</feature>
<feature type="region of interest" description="Disordered" evidence="1">
    <location>
        <begin position="107"/>
        <end position="136"/>
    </location>
</feature>
<keyword evidence="3" id="KW-1185">Reference proteome</keyword>
<proteinExistence type="predicted"/>
<feature type="non-terminal residue" evidence="2">
    <location>
        <position position="212"/>
    </location>
</feature>
<feature type="region of interest" description="Disordered" evidence="1">
    <location>
        <begin position="175"/>
        <end position="212"/>
    </location>
</feature>
<name>A0ABN9QFL7_9DINO</name>
<gene>
    <name evidence="2" type="ORF">PCOR1329_LOCUS10660</name>
</gene>
<dbReference type="Proteomes" id="UP001189429">
    <property type="component" value="Unassembled WGS sequence"/>
</dbReference>
<protein>
    <submittedName>
        <fullName evidence="2">Uncharacterized protein</fullName>
    </submittedName>
</protein>
<evidence type="ECO:0000313" key="3">
    <source>
        <dbReference type="Proteomes" id="UP001189429"/>
    </source>
</evidence>
<comment type="caution">
    <text evidence="2">The sequence shown here is derived from an EMBL/GenBank/DDBJ whole genome shotgun (WGS) entry which is preliminary data.</text>
</comment>
<accession>A0ABN9QFL7</accession>
<evidence type="ECO:0000256" key="1">
    <source>
        <dbReference type="SAM" id="MobiDB-lite"/>
    </source>
</evidence>
<dbReference type="EMBL" id="CAUYUJ010003028">
    <property type="protein sequence ID" value="CAK0803526.1"/>
    <property type="molecule type" value="Genomic_DNA"/>
</dbReference>
<feature type="compositionally biased region" description="Low complexity" evidence="1">
    <location>
        <begin position="115"/>
        <end position="129"/>
    </location>
</feature>
<organism evidence="2 3">
    <name type="scientific">Prorocentrum cordatum</name>
    <dbReference type="NCBI Taxonomy" id="2364126"/>
    <lineage>
        <taxon>Eukaryota</taxon>
        <taxon>Sar</taxon>
        <taxon>Alveolata</taxon>
        <taxon>Dinophyceae</taxon>
        <taxon>Prorocentrales</taxon>
        <taxon>Prorocentraceae</taxon>
        <taxon>Prorocentrum</taxon>
    </lineage>
</organism>
<sequence>MAKPCIRILRALLQPGAPRQPQGRLPHALPTLAAAPPCRRPAHLSRARGEPCARFLVIARGVAEEPRPTDARCRAALPASGATSRARGEPRARFWFLRRCAAPAGFARRGSTKPSSASARAGASSAAARQVPGSVPTVSPARCAERVAAFAVLGQCWRDARRAASRPVSHLGRCLPSQRAAHSHRSTARRRGCPPSLARKTQGFQLGPRDSL</sequence>
<reference evidence="2" key="1">
    <citation type="submission" date="2023-10" db="EMBL/GenBank/DDBJ databases">
        <authorList>
            <person name="Chen Y."/>
            <person name="Shah S."/>
            <person name="Dougan E. K."/>
            <person name="Thang M."/>
            <person name="Chan C."/>
        </authorList>
    </citation>
    <scope>NUCLEOTIDE SEQUENCE [LARGE SCALE GENOMIC DNA]</scope>
</reference>
<evidence type="ECO:0000313" key="2">
    <source>
        <dbReference type="EMBL" id="CAK0803526.1"/>
    </source>
</evidence>